<protein>
    <recommendedName>
        <fullName evidence="3">C2H2-type domain-containing protein</fullName>
    </recommendedName>
</protein>
<organism evidence="1 2">
    <name type="scientific">Phialophora macrospora</name>
    <dbReference type="NCBI Taxonomy" id="1851006"/>
    <lineage>
        <taxon>Eukaryota</taxon>
        <taxon>Fungi</taxon>
        <taxon>Dikarya</taxon>
        <taxon>Ascomycota</taxon>
        <taxon>Pezizomycotina</taxon>
        <taxon>Eurotiomycetes</taxon>
        <taxon>Chaetothyriomycetidae</taxon>
        <taxon>Chaetothyriales</taxon>
        <taxon>Herpotrichiellaceae</taxon>
        <taxon>Phialophora</taxon>
    </lineage>
</organism>
<dbReference type="AlphaFoldDB" id="A0A0D2G4Z6"/>
<name>A0A0D2G4Z6_9EURO</name>
<accession>A0A0D2G4Z6</accession>
<dbReference type="STRING" id="5601.A0A0D2G4Z6"/>
<dbReference type="Proteomes" id="UP000054266">
    <property type="component" value="Unassembled WGS sequence"/>
</dbReference>
<keyword evidence="2" id="KW-1185">Reference proteome</keyword>
<sequence length="144" mass="16893">MHWGCSLCVHLSKSAKDYLAHYKSHLENEKLRQPPSRDDISFSVMIQSLLTQDATNDKWNERSPRTHNLDRSTRLTWDIDDCADIREALEYGFFQGLSISEPDVVERLLDEVQFRPRRCVQRSPTLSTIKESFDRQAPEWLRQG</sequence>
<dbReference type="EMBL" id="KN846959">
    <property type="protein sequence ID" value="KIW67084.1"/>
    <property type="molecule type" value="Genomic_DNA"/>
</dbReference>
<proteinExistence type="predicted"/>
<reference evidence="1 2" key="1">
    <citation type="submission" date="2015-01" db="EMBL/GenBank/DDBJ databases">
        <title>The Genome Sequence of Capronia semiimmersa CBS27337.</title>
        <authorList>
            <consortium name="The Broad Institute Genomics Platform"/>
            <person name="Cuomo C."/>
            <person name="de Hoog S."/>
            <person name="Gorbushina A."/>
            <person name="Stielow B."/>
            <person name="Teixiera M."/>
            <person name="Abouelleil A."/>
            <person name="Chapman S.B."/>
            <person name="Priest M."/>
            <person name="Young S.K."/>
            <person name="Wortman J."/>
            <person name="Nusbaum C."/>
            <person name="Birren B."/>
        </authorList>
    </citation>
    <scope>NUCLEOTIDE SEQUENCE [LARGE SCALE GENOMIC DNA]</scope>
    <source>
        <strain evidence="1 2">CBS 27337</strain>
    </source>
</reference>
<evidence type="ECO:0000313" key="1">
    <source>
        <dbReference type="EMBL" id="KIW67084.1"/>
    </source>
</evidence>
<evidence type="ECO:0000313" key="2">
    <source>
        <dbReference type="Proteomes" id="UP000054266"/>
    </source>
</evidence>
<gene>
    <name evidence="1" type="ORF">PV04_06357</name>
</gene>
<evidence type="ECO:0008006" key="3">
    <source>
        <dbReference type="Google" id="ProtNLM"/>
    </source>
</evidence>
<dbReference type="HOGENOM" id="CLU_1796231_0_0_1"/>